<comment type="caution">
    <text evidence="2">The sequence shown here is derived from an EMBL/GenBank/DDBJ whole genome shotgun (WGS) entry which is preliminary data.</text>
</comment>
<organism evidence="2 3">
    <name type="scientific">Nephila pilipes</name>
    <name type="common">Giant wood spider</name>
    <name type="synonym">Nephila maculata</name>
    <dbReference type="NCBI Taxonomy" id="299642"/>
    <lineage>
        <taxon>Eukaryota</taxon>
        <taxon>Metazoa</taxon>
        <taxon>Ecdysozoa</taxon>
        <taxon>Arthropoda</taxon>
        <taxon>Chelicerata</taxon>
        <taxon>Arachnida</taxon>
        <taxon>Araneae</taxon>
        <taxon>Araneomorphae</taxon>
        <taxon>Entelegynae</taxon>
        <taxon>Araneoidea</taxon>
        <taxon>Nephilidae</taxon>
        <taxon>Nephila</taxon>
    </lineage>
</organism>
<dbReference type="AlphaFoldDB" id="A0A8X6U0D9"/>
<proteinExistence type="predicted"/>
<protein>
    <submittedName>
        <fullName evidence="2">Uncharacterized protein</fullName>
    </submittedName>
</protein>
<evidence type="ECO:0000256" key="1">
    <source>
        <dbReference type="SAM" id="MobiDB-lite"/>
    </source>
</evidence>
<dbReference type="EMBL" id="BMAW01020225">
    <property type="protein sequence ID" value="GFT66960.1"/>
    <property type="molecule type" value="Genomic_DNA"/>
</dbReference>
<dbReference type="Proteomes" id="UP000887013">
    <property type="component" value="Unassembled WGS sequence"/>
</dbReference>
<feature type="compositionally biased region" description="Basic residues" evidence="1">
    <location>
        <begin position="43"/>
        <end position="57"/>
    </location>
</feature>
<evidence type="ECO:0000313" key="2">
    <source>
        <dbReference type="EMBL" id="GFT66960.1"/>
    </source>
</evidence>
<feature type="compositionally biased region" description="Basic and acidic residues" evidence="1">
    <location>
        <begin position="7"/>
        <end position="24"/>
    </location>
</feature>
<gene>
    <name evidence="2" type="ORF">NPIL_296021</name>
</gene>
<feature type="region of interest" description="Disordered" evidence="1">
    <location>
        <begin position="1"/>
        <end position="76"/>
    </location>
</feature>
<name>A0A8X6U0D9_NEPPI</name>
<evidence type="ECO:0000313" key="3">
    <source>
        <dbReference type="Proteomes" id="UP000887013"/>
    </source>
</evidence>
<keyword evidence="3" id="KW-1185">Reference proteome</keyword>
<reference evidence="2" key="1">
    <citation type="submission" date="2020-08" db="EMBL/GenBank/DDBJ databases">
        <title>Multicomponent nature underlies the extraordinary mechanical properties of spider dragline silk.</title>
        <authorList>
            <person name="Kono N."/>
            <person name="Nakamura H."/>
            <person name="Mori M."/>
            <person name="Yoshida Y."/>
            <person name="Ohtoshi R."/>
            <person name="Malay A.D."/>
            <person name="Moran D.A.P."/>
            <person name="Tomita M."/>
            <person name="Numata K."/>
            <person name="Arakawa K."/>
        </authorList>
    </citation>
    <scope>NUCLEOTIDE SEQUENCE</scope>
</reference>
<accession>A0A8X6U0D9</accession>
<sequence length="97" mass="11007">MSITPRTDYHRTTKENKFNEKKSSDATVQNINKCEAKDTTSARKSHQKGSCIRRKPHTVSPKRSPSSRNEPPPKRHIPLILNLAGKELHIIVSPRPT</sequence>